<dbReference type="PROSITE" id="PS51318">
    <property type="entry name" value="TAT"/>
    <property type="match status" value="1"/>
</dbReference>
<dbReference type="Proteomes" id="UP000542125">
    <property type="component" value="Unassembled WGS sequence"/>
</dbReference>
<evidence type="ECO:0000313" key="1">
    <source>
        <dbReference type="EMBL" id="NYE85126.1"/>
    </source>
</evidence>
<name>A0A7Y9LQ52_9BURK</name>
<dbReference type="AlphaFoldDB" id="A0A7Y9LQ52"/>
<keyword evidence="2" id="KW-1185">Reference proteome</keyword>
<dbReference type="InterPro" id="IPR006311">
    <property type="entry name" value="TAT_signal"/>
</dbReference>
<proteinExistence type="predicted"/>
<gene>
    <name evidence="1" type="ORF">FHW18_004433</name>
</gene>
<organism evidence="1 2">
    <name type="scientific">Pigmentiphaga litoralis</name>
    <dbReference type="NCBI Taxonomy" id="516702"/>
    <lineage>
        <taxon>Bacteria</taxon>
        <taxon>Pseudomonadati</taxon>
        <taxon>Pseudomonadota</taxon>
        <taxon>Betaproteobacteria</taxon>
        <taxon>Burkholderiales</taxon>
        <taxon>Alcaligenaceae</taxon>
        <taxon>Pigmentiphaga</taxon>
    </lineage>
</organism>
<dbReference type="EMBL" id="JACBYR010000002">
    <property type="protein sequence ID" value="NYE85126.1"/>
    <property type="molecule type" value="Genomic_DNA"/>
</dbReference>
<protein>
    <submittedName>
        <fullName evidence="1">Uncharacterized protein (DUF1501 family)</fullName>
    </submittedName>
</protein>
<dbReference type="RefSeq" id="WP_257022592.1">
    <property type="nucleotide sequence ID" value="NZ_JACBYR010000002.1"/>
</dbReference>
<evidence type="ECO:0000313" key="2">
    <source>
        <dbReference type="Proteomes" id="UP000542125"/>
    </source>
</evidence>
<sequence length="480" mass="50102">MSDSSKPSRRSQPFRPASLAGEARRTFLKQMSALGAGGVAGPLISGLGAASPLALGLGAMSEAAAQSATDYKALVCIFLYGGNDPYNTIVPYDAAGYRKYAAARTDIALPRNSLEATALRVQGGADGDAQFALAPGLAPLKPLFDKGQLAVQLNVGPLMVPTTKAQYISGSVPLPPKLFSHNDQQAYWQALAPEGASTGWGGRLADLFASGKGKSTFANVTAGEGAVLLSGRHVAGYRVGIDGSTPIELLRRDTYGSSTCTALLRELITQSQQHVLGDLHAQTVARSIEADATLRAALEPITVQGDFATPFAKQLKVVARMIAARRSLEVNRQVFVVTLNGFDNHDGLMGAHKDLLTQLGSAMAAFQQAIDAMGMGKQVTTFTASEFGRTLTSNGNGSDHGWGGHHLVMGGAVRGGRLYGSHPDIDVAGPGFVDHGRMLPSTSVETFAATLGGWFGASAGDLDDIFPALREFGARKAGFV</sequence>
<comment type="caution">
    <text evidence="1">The sequence shown here is derived from an EMBL/GenBank/DDBJ whole genome shotgun (WGS) entry which is preliminary data.</text>
</comment>
<dbReference type="Pfam" id="PF07394">
    <property type="entry name" value="DUF1501"/>
    <property type="match status" value="1"/>
</dbReference>
<accession>A0A7Y9LQ52</accession>
<reference evidence="1 2" key="1">
    <citation type="submission" date="2020-07" db="EMBL/GenBank/DDBJ databases">
        <title>Genomic Encyclopedia of Type Strains, Phase IV (KMG-V): Genome sequencing to study the core and pangenomes of soil and plant-associated prokaryotes.</title>
        <authorList>
            <person name="Whitman W."/>
        </authorList>
    </citation>
    <scope>NUCLEOTIDE SEQUENCE [LARGE SCALE GENOMIC DNA]</scope>
    <source>
        <strain evidence="1 2">SAS40</strain>
    </source>
</reference>
<dbReference type="InterPro" id="IPR010869">
    <property type="entry name" value="DUF1501"/>
</dbReference>
<dbReference type="PANTHER" id="PTHR43737">
    <property type="entry name" value="BLL7424 PROTEIN"/>
    <property type="match status" value="1"/>
</dbReference>
<dbReference type="PANTHER" id="PTHR43737:SF1">
    <property type="entry name" value="DUF1501 DOMAIN-CONTAINING PROTEIN"/>
    <property type="match status" value="1"/>
</dbReference>